<dbReference type="AlphaFoldDB" id="A0A1I0QT46"/>
<dbReference type="eggNOG" id="arCOG07982">
    <property type="taxonomic scope" value="Archaea"/>
</dbReference>
<dbReference type="Pfam" id="PF20575">
    <property type="entry name" value="HTH_63"/>
    <property type="match status" value="1"/>
</dbReference>
<dbReference type="Proteomes" id="UP000183275">
    <property type="component" value="Unassembled WGS sequence"/>
</dbReference>
<gene>
    <name evidence="1" type="ORF">SAMN05216285_3869</name>
</gene>
<evidence type="ECO:0000313" key="2">
    <source>
        <dbReference type="Proteomes" id="UP000183275"/>
    </source>
</evidence>
<evidence type="ECO:0000313" key="1">
    <source>
        <dbReference type="EMBL" id="SEW30558.1"/>
    </source>
</evidence>
<dbReference type="OrthoDB" id="241883at2157"/>
<dbReference type="RefSeq" id="WP_049989213.1">
    <property type="nucleotide sequence ID" value="NZ_FOIS01000005.1"/>
</dbReference>
<dbReference type="EMBL" id="FOIS01000005">
    <property type="protein sequence ID" value="SEW30558.1"/>
    <property type="molecule type" value="Genomic_DNA"/>
</dbReference>
<reference evidence="2" key="1">
    <citation type="submission" date="2016-10" db="EMBL/GenBank/DDBJ databases">
        <authorList>
            <person name="Varghese N."/>
        </authorList>
    </citation>
    <scope>NUCLEOTIDE SEQUENCE [LARGE SCALE GENOMIC DNA]</scope>
    <source>
        <strain evidence="2">CGMCC 1.12284</strain>
    </source>
</reference>
<organism evidence="1 2">
    <name type="scientific">Natrinema salifodinae</name>
    <dbReference type="NCBI Taxonomy" id="1202768"/>
    <lineage>
        <taxon>Archaea</taxon>
        <taxon>Methanobacteriati</taxon>
        <taxon>Methanobacteriota</taxon>
        <taxon>Stenosarchaea group</taxon>
        <taxon>Halobacteria</taxon>
        <taxon>Halobacteriales</taxon>
        <taxon>Natrialbaceae</taxon>
        <taxon>Natrinema</taxon>
    </lineage>
</organism>
<accession>A0A1I0QT46</accession>
<protein>
    <submittedName>
        <fullName evidence="1">Uncharacterized protein</fullName>
    </submittedName>
</protein>
<keyword evidence="2" id="KW-1185">Reference proteome</keyword>
<proteinExistence type="predicted"/>
<sequence length="169" mass="18703">MSGESATSSESVRVEVFLQTHTCPAVVERLRSLVSRARRLEDGGTVDEVRVKTWSPVRPALEELSDSGPSVTLTVNSFQAWADREGYTLRPAFTRRETASLLSRRPAVEIRVPIVCLAVYEADTLRCVVPCTVGERTYSVEECLTALEAGISTPFGEGPRDRPKRTFED</sequence>
<dbReference type="InterPro" id="IPR046783">
    <property type="entry name" value="HTH_63"/>
</dbReference>
<name>A0A1I0QT46_9EURY</name>